<keyword evidence="6 9" id="KW-0812">Transmembrane</keyword>
<evidence type="ECO:0000256" key="6">
    <source>
        <dbReference type="ARBA" id="ARBA00022692"/>
    </source>
</evidence>
<keyword evidence="2" id="KW-0813">Transport</keyword>
<gene>
    <name evidence="11" type="primary">ptsG_8</name>
    <name evidence="11" type="ORF">NCTC12965_07292</name>
</gene>
<evidence type="ECO:0000259" key="10">
    <source>
        <dbReference type="Pfam" id="PF02378"/>
    </source>
</evidence>
<keyword evidence="8 9" id="KW-0472">Membrane</keyword>
<dbReference type="AlphaFoldDB" id="A0A4U9WD43"/>
<dbReference type="GO" id="GO:0009401">
    <property type="term" value="P:phosphoenolpyruvate-dependent sugar phosphotransferase system"/>
    <property type="evidence" value="ECO:0007669"/>
    <property type="project" value="UniProtKB-KW"/>
</dbReference>
<accession>A0A4U9WD43</accession>
<dbReference type="PANTHER" id="PTHR30009:SF20">
    <property type="entry name" value="PTS SYSTEM GLUCOSE-SPECIFIC EIICB COMPONENT-RELATED"/>
    <property type="match status" value="1"/>
</dbReference>
<evidence type="ECO:0000313" key="11">
    <source>
        <dbReference type="EMBL" id="VTR57091.1"/>
    </source>
</evidence>
<evidence type="ECO:0000256" key="2">
    <source>
        <dbReference type="ARBA" id="ARBA00022448"/>
    </source>
</evidence>
<protein>
    <submittedName>
        <fullName evidence="11">EIICBA-Glc</fullName>
    </submittedName>
</protein>
<proteinExistence type="predicted"/>
<evidence type="ECO:0000256" key="3">
    <source>
        <dbReference type="ARBA" id="ARBA00022475"/>
    </source>
</evidence>
<feature type="transmembrane region" description="Helical" evidence="9">
    <location>
        <begin position="21"/>
        <end position="42"/>
    </location>
</feature>
<sequence length="107" mass="11754">MPASKKQKITLWEFFQSLGKTFMLPVALLSFCGIMLGIGSSLSSRDVITLLPFIGHPAFQLLFTWMSKIGSFAFSFLPVMFAIAIPLGMARENKAWPPSLVLSALPC</sequence>
<evidence type="ECO:0000256" key="4">
    <source>
        <dbReference type="ARBA" id="ARBA00022597"/>
    </source>
</evidence>
<organism evidence="11">
    <name type="scientific">Serratia fonticola</name>
    <dbReference type="NCBI Taxonomy" id="47917"/>
    <lineage>
        <taxon>Bacteria</taxon>
        <taxon>Pseudomonadati</taxon>
        <taxon>Pseudomonadota</taxon>
        <taxon>Gammaproteobacteria</taxon>
        <taxon>Enterobacterales</taxon>
        <taxon>Yersiniaceae</taxon>
        <taxon>Serratia</taxon>
    </lineage>
</organism>
<reference evidence="11" key="1">
    <citation type="submission" date="2019-05" db="EMBL/GenBank/DDBJ databases">
        <authorList>
            <consortium name="Pathogen Informatics"/>
        </authorList>
    </citation>
    <scope>NUCLEOTIDE SEQUENCE [LARGE SCALE GENOMIC DNA]</scope>
    <source>
        <strain evidence="11">NCTC12965</strain>
    </source>
</reference>
<dbReference type="GO" id="GO:0005886">
    <property type="term" value="C:plasma membrane"/>
    <property type="evidence" value="ECO:0007669"/>
    <property type="project" value="UniProtKB-SubCell"/>
</dbReference>
<evidence type="ECO:0000256" key="8">
    <source>
        <dbReference type="ARBA" id="ARBA00023136"/>
    </source>
</evidence>
<evidence type="ECO:0000256" key="9">
    <source>
        <dbReference type="SAM" id="Phobius"/>
    </source>
</evidence>
<dbReference type="InterPro" id="IPR003352">
    <property type="entry name" value="PTS_EIIC"/>
</dbReference>
<name>A0A4U9WD43_SERFO</name>
<keyword evidence="3" id="KW-1003">Cell membrane</keyword>
<feature type="transmembrane region" description="Helical" evidence="9">
    <location>
        <begin position="62"/>
        <end position="85"/>
    </location>
</feature>
<dbReference type="GO" id="GO:0008982">
    <property type="term" value="F:protein-N(PI)-phosphohistidine-sugar phosphotransferase activity"/>
    <property type="evidence" value="ECO:0007669"/>
    <property type="project" value="InterPro"/>
</dbReference>
<dbReference type="InterPro" id="IPR050429">
    <property type="entry name" value="PTS_Glucose_EIICBA"/>
</dbReference>
<dbReference type="GO" id="GO:1904659">
    <property type="term" value="P:D-glucose transmembrane transport"/>
    <property type="evidence" value="ECO:0007669"/>
    <property type="project" value="TreeGrafter"/>
</dbReference>
<evidence type="ECO:0000256" key="5">
    <source>
        <dbReference type="ARBA" id="ARBA00022683"/>
    </source>
</evidence>
<keyword evidence="4" id="KW-0762">Sugar transport</keyword>
<comment type="subcellular location">
    <subcellularLocation>
        <location evidence="1">Cell membrane</location>
        <topology evidence="1">Multi-pass membrane protein</topology>
    </subcellularLocation>
</comment>
<keyword evidence="5" id="KW-0598">Phosphotransferase system</keyword>
<evidence type="ECO:0000256" key="1">
    <source>
        <dbReference type="ARBA" id="ARBA00004651"/>
    </source>
</evidence>
<dbReference type="GO" id="GO:0090564">
    <property type="term" value="F:protein-phosphocysteine-glucose phosphotransferase system transporter activity"/>
    <property type="evidence" value="ECO:0007669"/>
    <property type="project" value="TreeGrafter"/>
</dbReference>
<dbReference type="EMBL" id="CABEEZ010000140">
    <property type="protein sequence ID" value="VTR57091.1"/>
    <property type="molecule type" value="Genomic_DNA"/>
</dbReference>
<dbReference type="Pfam" id="PF02378">
    <property type="entry name" value="PTS_EIIC"/>
    <property type="match status" value="1"/>
</dbReference>
<dbReference type="PANTHER" id="PTHR30009">
    <property type="entry name" value="CYTOCHROME C-TYPE SYNTHESIS PROTEIN AND PTS TRANSMEMBRANE COMPONENT"/>
    <property type="match status" value="1"/>
</dbReference>
<feature type="domain" description="Phosphotransferase system EIIC" evidence="10">
    <location>
        <begin position="19"/>
        <end position="94"/>
    </location>
</feature>
<keyword evidence="7 9" id="KW-1133">Transmembrane helix</keyword>
<evidence type="ECO:0000256" key="7">
    <source>
        <dbReference type="ARBA" id="ARBA00022989"/>
    </source>
</evidence>